<proteinExistence type="predicted"/>
<dbReference type="AlphaFoldDB" id="A0A5Z3BGI2"/>
<gene>
    <name evidence="1" type="ORF">F2A58_23155</name>
</gene>
<dbReference type="InterPro" id="IPR008966">
    <property type="entry name" value="Adhesion_dom_sf"/>
</dbReference>
<accession>A0A5Z3BGI2</accession>
<comment type="caution">
    <text evidence="1">The sequence shown here is derived from an EMBL/GenBank/DDBJ whole genome shotgun (WGS) entry which is preliminary data.</text>
</comment>
<evidence type="ECO:0000313" key="1">
    <source>
        <dbReference type="EMBL" id="ECR6698045.1"/>
    </source>
</evidence>
<name>A0A5Z3BGI2_SALER</name>
<organism evidence="1">
    <name type="scientific">Salmonella enterica</name>
    <name type="common">Salmonella choleraesuis</name>
    <dbReference type="NCBI Taxonomy" id="28901"/>
    <lineage>
        <taxon>Bacteria</taxon>
        <taxon>Pseudomonadati</taxon>
        <taxon>Pseudomonadota</taxon>
        <taxon>Gammaproteobacteria</taxon>
        <taxon>Enterobacterales</taxon>
        <taxon>Enterobacteriaceae</taxon>
        <taxon>Salmonella</taxon>
    </lineage>
</organism>
<dbReference type="EMBL" id="AAKGZA010000043">
    <property type="protein sequence ID" value="ECR6698045.1"/>
    <property type="molecule type" value="Genomic_DNA"/>
</dbReference>
<sequence length="178" mass="19621">MRVLFAFMCIFFLSPKEIQAKDTNTITINFSVKFREFTCSIKSSVGPDLIFGDVAINKLTLNSGPEIESELILSCRSDYSSPELNATNSLTLLKSATLRFTSPDLVAGSDGSFLDAGNNVAIIPYFNNGRMLFDTDYDLKNKNITAYKMKFQLVQKNGSVGITAGRVTVTLIAQLTYI</sequence>
<protein>
    <submittedName>
        <fullName evidence="1">Fimbrial protein</fullName>
    </submittedName>
</protein>
<reference evidence="1" key="1">
    <citation type="submission" date="2019-09" db="EMBL/GenBank/DDBJ databases">
        <authorList>
            <consortium name="PulseNet: The National Subtyping Network for Foodborne Disease Surveillance"/>
            <person name="Tarr C.L."/>
            <person name="Trees E."/>
            <person name="Katz L.S."/>
            <person name="Carleton-Romer H.A."/>
            <person name="Stroika S."/>
            <person name="Kucerova Z."/>
            <person name="Roache K.F."/>
            <person name="Sabol A.L."/>
            <person name="Besser J."/>
            <person name="Gerner-Smidt P."/>
        </authorList>
    </citation>
    <scope>NUCLEOTIDE SEQUENCE</scope>
    <source>
        <strain evidence="1">PNUSAS096589</strain>
    </source>
</reference>
<dbReference type="SUPFAM" id="SSF49401">
    <property type="entry name" value="Bacterial adhesins"/>
    <property type="match status" value="1"/>
</dbReference>